<organism evidence="1">
    <name type="scientific">Streptomyces sp. NBC_00119</name>
    <dbReference type="NCBI Taxonomy" id="2975659"/>
    <lineage>
        <taxon>Bacteria</taxon>
        <taxon>Bacillati</taxon>
        <taxon>Actinomycetota</taxon>
        <taxon>Actinomycetes</taxon>
        <taxon>Kitasatosporales</taxon>
        <taxon>Streptomycetaceae</taxon>
        <taxon>Streptomyces</taxon>
    </lineage>
</organism>
<accession>A0AAU1UFT2</accession>
<dbReference type="AlphaFoldDB" id="A0AAU1UFT2"/>
<dbReference type="EMBL" id="CP108195">
    <property type="protein sequence ID" value="WTS16767.1"/>
    <property type="molecule type" value="Genomic_DNA"/>
</dbReference>
<dbReference type="Pfam" id="PF03069">
    <property type="entry name" value="FmdA_AmdA"/>
    <property type="match status" value="1"/>
</dbReference>
<sequence>MILEAGQGPIDGTHYLRATPDTVGWGRLPCRTTAPALTIDSGDSVTFDTVSHEGILEDQGRDPTAFFGRYGIAATEVLSDARLLAKSPPPRDPDGDGPHVVSAPVHIRGAEPGDLLKAEVLSLHRRADYGVISSRHGRGALPDEFACTAPEFTFCDVERADGRDVGVIRYAEGRAARFPLRPFMGIMGVATDTDGSQHSVPPGRHGGNLDIKELETRSALYLPVQTAGAGFYTGDPHYAQGNGEVALTALEAPLRATFRLTLLKGARARAAAATLTHPFGETDRHWIPVGLHEDLDEAMREAVRAAVRFLTDRFGMAGPAAYAYLSAAADFEISQVVDQVQGVHCLIRKADFPD</sequence>
<proteinExistence type="predicted"/>
<reference evidence="1" key="1">
    <citation type="submission" date="2022-10" db="EMBL/GenBank/DDBJ databases">
        <title>The complete genomes of actinobacterial strains from the NBC collection.</title>
        <authorList>
            <person name="Joergensen T.S."/>
            <person name="Alvarez Arevalo M."/>
            <person name="Sterndorff E.B."/>
            <person name="Faurdal D."/>
            <person name="Vuksanovic O."/>
            <person name="Mourched A.-S."/>
            <person name="Charusanti P."/>
            <person name="Shaw S."/>
            <person name="Blin K."/>
            <person name="Weber T."/>
        </authorList>
    </citation>
    <scope>NUCLEOTIDE SEQUENCE</scope>
    <source>
        <strain evidence="1">NBC_00119</strain>
    </source>
</reference>
<gene>
    <name evidence="1" type="ORF">OHU69_40360</name>
</gene>
<name>A0AAU1UFT2_9ACTN</name>
<dbReference type="GO" id="GO:0016811">
    <property type="term" value="F:hydrolase activity, acting on carbon-nitrogen (but not peptide) bonds, in linear amides"/>
    <property type="evidence" value="ECO:0007669"/>
    <property type="project" value="InterPro"/>
</dbReference>
<dbReference type="InterPro" id="IPR004304">
    <property type="entry name" value="FmdA_AmdA"/>
</dbReference>
<dbReference type="PANTHER" id="PTHR31891">
    <property type="entry name" value="FORMAMIDASE C869.04-RELATED"/>
    <property type="match status" value="1"/>
</dbReference>
<dbReference type="Gene3D" id="2.60.120.580">
    <property type="entry name" value="Acetamidase/Formamidase-like domains"/>
    <property type="match status" value="2"/>
</dbReference>
<dbReference type="PANTHER" id="PTHR31891:SF1">
    <property type="entry name" value="FORMAMIDASE C869.04-RELATED"/>
    <property type="match status" value="1"/>
</dbReference>
<protein>
    <submittedName>
        <fullName evidence="1">Acetamidase/formamidase family protein</fullName>
    </submittedName>
</protein>
<evidence type="ECO:0000313" key="1">
    <source>
        <dbReference type="EMBL" id="WTS16767.1"/>
    </source>
</evidence>
<dbReference type="Gene3D" id="3.10.28.20">
    <property type="entry name" value="Acetamidase/Formamidase-like domains"/>
    <property type="match status" value="1"/>
</dbReference>
<dbReference type="SUPFAM" id="SSF141130">
    <property type="entry name" value="Acetamidase/Formamidase-like"/>
    <property type="match status" value="1"/>
</dbReference>